<dbReference type="InterPro" id="IPR011990">
    <property type="entry name" value="TPR-like_helical_dom_sf"/>
</dbReference>
<dbReference type="Pfam" id="PF13432">
    <property type="entry name" value="TPR_16"/>
    <property type="match status" value="2"/>
</dbReference>
<dbReference type="PANTHER" id="PTHR46050">
    <property type="entry name" value="TPR REPEAT-CONTAINING THIOREDOXIN"/>
    <property type="match status" value="1"/>
</dbReference>
<feature type="region of interest" description="Disordered" evidence="2">
    <location>
        <begin position="74"/>
        <end position="120"/>
    </location>
</feature>
<evidence type="ECO:0000256" key="1">
    <source>
        <dbReference type="PROSITE-ProRule" id="PRU00339"/>
    </source>
</evidence>
<gene>
    <name evidence="3" type="primary">TTL3_0</name>
    <name evidence="3" type="ORF">A4A49_41297</name>
</gene>
<dbReference type="SUPFAM" id="SSF48452">
    <property type="entry name" value="TPR-like"/>
    <property type="match status" value="2"/>
</dbReference>
<dbReference type="Pfam" id="PF13176">
    <property type="entry name" value="TPR_7"/>
    <property type="match status" value="1"/>
</dbReference>
<dbReference type="Gramene" id="OIT19695">
    <property type="protein sequence ID" value="OIT19695"/>
    <property type="gene ID" value="A4A49_41297"/>
</dbReference>
<dbReference type="PANTHER" id="PTHR46050:SF20">
    <property type="entry name" value="INACTIVE TPR REPEAT-CONTAINING THIOREDOXIN TTL3-LIKE ISOFORM X1"/>
    <property type="match status" value="1"/>
</dbReference>
<dbReference type="STRING" id="49451.A0A1J6KCN4"/>
<evidence type="ECO:0000313" key="3">
    <source>
        <dbReference type="EMBL" id="OIT19695.1"/>
    </source>
</evidence>
<feature type="compositionally biased region" description="Polar residues" evidence="2">
    <location>
        <begin position="104"/>
        <end position="120"/>
    </location>
</feature>
<feature type="repeat" description="TPR" evidence="1">
    <location>
        <begin position="214"/>
        <end position="247"/>
    </location>
</feature>
<dbReference type="InterPro" id="IPR044534">
    <property type="entry name" value="TTL1-4"/>
</dbReference>
<evidence type="ECO:0000256" key="2">
    <source>
        <dbReference type="SAM" id="MobiDB-lite"/>
    </source>
</evidence>
<keyword evidence="4" id="KW-1185">Reference proteome</keyword>
<dbReference type="GeneID" id="109221139"/>
<dbReference type="SMR" id="A0A1J6KCN4"/>
<protein>
    <submittedName>
        <fullName evidence="3">Inactive tpr repeat-containing thioredoxin ttl3</fullName>
    </submittedName>
</protein>
<dbReference type="Proteomes" id="UP000187609">
    <property type="component" value="Unassembled WGS sequence"/>
</dbReference>
<dbReference type="KEGG" id="nau:109221139"/>
<dbReference type="GO" id="GO:0005737">
    <property type="term" value="C:cytoplasm"/>
    <property type="evidence" value="ECO:0007669"/>
    <property type="project" value="TreeGrafter"/>
</dbReference>
<name>A0A1J6KCN4_NICAT</name>
<proteinExistence type="predicted"/>
<feature type="compositionally biased region" description="Polar residues" evidence="2">
    <location>
        <begin position="79"/>
        <end position="93"/>
    </location>
</feature>
<dbReference type="OMA" id="SMGNEHY"/>
<comment type="caution">
    <text evidence="3">The sequence shown here is derived from an EMBL/GenBank/DDBJ whole genome shotgun (WGS) entry which is preliminary data.</text>
</comment>
<accession>A0A1J6KCN4</accession>
<dbReference type="EMBL" id="MJEQ01006399">
    <property type="protein sequence ID" value="OIT19695.1"/>
    <property type="molecule type" value="Genomic_DNA"/>
</dbReference>
<dbReference type="Gene3D" id="1.25.40.10">
    <property type="entry name" value="Tetratricopeptide repeat domain"/>
    <property type="match status" value="1"/>
</dbReference>
<evidence type="ECO:0000313" key="4">
    <source>
        <dbReference type="Proteomes" id="UP000187609"/>
    </source>
</evidence>
<keyword evidence="1" id="KW-0802">TPR repeat</keyword>
<dbReference type="PROSITE" id="PS50293">
    <property type="entry name" value="TPR_REGION"/>
    <property type="match status" value="1"/>
</dbReference>
<dbReference type="AlphaFoldDB" id="A0A1J6KCN4"/>
<dbReference type="PROSITE" id="PS50005">
    <property type="entry name" value="TPR"/>
    <property type="match status" value="2"/>
</dbReference>
<organism evidence="3 4">
    <name type="scientific">Nicotiana attenuata</name>
    <name type="common">Coyote tobacco</name>
    <dbReference type="NCBI Taxonomy" id="49451"/>
    <lineage>
        <taxon>Eukaryota</taxon>
        <taxon>Viridiplantae</taxon>
        <taxon>Streptophyta</taxon>
        <taxon>Embryophyta</taxon>
        <taxon>Tracheophyta</taxon>
        <taxon>Spermatophyta</taxon>
        <taxon>Magnoliopsida</taxon>
        <taxon>eudicotyledons</taxon>
        <taxon>Gunneridae</taxon>
        <taxon>Pentapetalae</taxon>
        <taxon>asterids</taxon>
        <taxon>lamiids</taxon>
        <taxon>Solanales</taxon>
        <taxon>Solanaceae</taxon>
        <taxon>Nicotianoideae</taxon>
        <taxon>Nicotianeae</taxon>
        <taxon>Nicotiana</taxon>
    </lineage>
</organism>
<dbReference type="OrthoDB" id="2335338at2759"/>
<reference evidence="3" key="1">
    <citation type="submission" date="2016-11" db="EMBL/GenBank/DDBJ databases">
        <title>The genome of Nicotiana attenuata.</title>
        <authorList>
            <person name="Xu S."/>
            <person name="Brockmoeller T."/>
            <person name="Gaquerel E."/>
            <person name="Navarro A."/>
            <person name="Kuhl H."/>
            <person name="Gase K."/>
            <person name="Ling Z."/>
            <person name="Zhou W."/>
            <person name="Kreitzer C."/>
            <person name="Stanke M."/>
            <person name="Tang H."/>
            <person name="Lyons E."/>
            <person name="Pandey P."/>
            <person name="Pandey S.P."/>
            <person name="Timmermann B."/>
            <person name="Baldwin I.T."/>
        </authorList>
    </citation>
    <scope>NUCLEOTIDE SEQUENCE [LARGE SCALE GENOMIC DNA]</scope>
    <source>
        <strain evidence="3">UT</strain>
    </source>
</reference>
<sequence length="587" mass="65829">MGGERGAMAEIAERSVEIQLGCGLVAAIFQLGKSKSSKQPVPPLPTKSSANDLTPIRPSIAYLDTKKSVKTPTKLGVKHSTQPHSTTPRNSISHDQKHVRRSTCDGTRISTKQSSNFSSTNKMSQVVNFANSQKLRREPTFTSSVISHRKSNANGILNRASSTGNIMLLGQLGNLKQQKNQNGSSDQKTIGKVLMGNIVKQPSIRSHMLNKLDPDVLKSMGNEHYRNGRFEEAKALYDQAISINPRNACYYSNKGAALMSLGRLMEAVIECREAIRLDPFYHNAQSRLARLYLRLGEADKAIEHYKQSGRKVDKRDIAEAQDIKRSICNCVEAHRLRDYSTLLKESQNAMSFGADSAPQIFAMRAEALMKLRRHEEAYITIQKGPNFETELCTFIFGTIKTAYLLIIRAQVYVTVGRFDDGIAAAQEAAKLDLSNEIINILRRIKGLASARLKGNGLFKESKYADACSMYTEGLEQEPYNSVLLFNRAACRFKLRQFEKAVEDCTAALVLRPSYLKARFKRADCYIKLERWEAAIQDFEMLLQEKPGDEEVKTAFLDAKIQLERERNEDQKQRKLCNGSNLVLVTSN</sequence>
<feature type="repeat" description="TPR" evidence="1">
    <location>
        <begin position="515"/>
        <end position="548"/>
    </location>
</feature>
<dbReference type="InterPro" id="IPR019734">
    <property type="entry name" value="TPR_rpt"/>
</dbReference>
<dbReference type="SMART" id="SM00028">
    <property type="entry name" value="TPR"/>
    <property type="match status" value="8"/>
</dbReference>